<reference evidence="6" key="1">
    <citation type="submission" date="2016-03" db="EMBL/GenBank/DDBJ databases">
        <authorList>
            <person name="Ploux O."/>
        </authorList>
    </citation>
    <scope>NUCLEOTIDE SEQUENCE</scope>
    <source>
        <strain evidence="6">UC10</strain>
    </source>
</reference>
<sequence length="429" mass="47003">MQLNVLVFPCGSEIGLEIHAALRDAKDVVLHGVSSVSDHGEFVYARYRRIDADADADAGSGELVQALNALVEEWNIDLVVPAHDSVIPLLASATALRAPAAVPDAGTAATCRNKHLTYARLQHLGIVPAAVEGLAQSYPIFAKPAVGQGSQGAERVDDPGRHRQLLDSGIDYVFSEYLPGAEYTVDCVSDADGLLLHAAPRSRARVKSGISVRSAPVPEGGAMVAMAGAIAAELRLKGAWFFQVREDREGVPKLLEVAPRIAGSMALSRMRGINYPLLHVYAHTGRAFTVLPLDHEVVLDRALSNRYRTGLRYSRVYLDLDDTLVVRGRVNPLLVALLYQWQVQATPVVLLTRHAGEPLDCLRRHRICPELFERIEHLREQTPKSQAIGQDNLAIFIDDSFRERLDVHRNCGIPVLDLDAVEQLLDLRT</sequence>
<dbReference type="Gene3D" id="3.30.470.20">
    <property type="entry name" value="ATP-grasp fold, B domain"/>
    <property type="match status" value="1"/>
</dbReference>
<dbReference type="GO" id="GO:0046872">
    <property type="term" value="F:metal ion binding"/>
    <property type="evidence" value="ECO:0007669"/>
    <property type="project" value="InterPro"/>
</dbReference>
<dbReference type="Gene3D" id="3.40.50.20">
    <property type="match status" value="1"/>
</dbReference>
<dbReference type="EMBL" id="FLTS01000001">
    <property type="protein sequence ID" value="SBV36089.1"/>
    <property type="molecule type" value="Genomic_DNA"/>
</dbReference>
<dbReference type="PROSITE" id="PS50975">
    <property type="entry name" value="ATP_GRASP"/>
    <property type="match status" value="1"/>
</dbReference>
<keyword evidence="1" id="KW-0436">Ligase</keyword>
<dbReference type="SUPFAM" id="SSF56059">
    <property type="entry name" value="Glutathione synthetase ATP-binding domain-like"/>
    <property type="match status" value="1"/>
</dbReference>
<dbReference type="AlphaFoldDB" id="A0A1Y5Q1B9"/>
<keyword evidence="3 4" id="KW-0067">ATP-binding</keyword>
<evidence type="ECO:0000259" key="5">
    <source>
        <dbReference type="PROSITE" id="PS50975"/>
    </source>
</evidence>
<dbReference type="PANTHER" id="PTHR43585">
    <property type="entry name" value="FUMIPYRROLE BIOSYNTHESIS PROTEIN C"/>
    <property type="match status" value="1"/>
</dbReference>
<organism evidence="6">
    <name type="scientific">uncultured Stenotrophomonas sp</name>
    <dbReference type="NCBI Taxonomy" id="165438"/>
    <lineage>
        <taxon>Bacteria</taxon>
        <taxon>Pseudomonadati</taxon>
        <taxon>Pseudomonadota</taxon>
        <taxon>Gammaproteobacteria</taxon>
        <taxon>Lysobacterales</taxon>
        <taxon>Lysobacteraceae</taxon>
        <taxon>Stenotrophomonas</taxon>
        <taxon>environmental samples</taxon>
    </lineage>
</organism>
<dbReference type="GO" id="GO:0016874">
    <property type="term" value="F:ligase activity"/>
    <property type="evidence" value="ECO:0007669"/>
    <property type="project" value="UniProtKB-KW"/>
</dbReference>
<gene>
    <name evidence="6" type="ORF">STPYR_11019</name>
</gene>
<protein>
    <submittedName>
        <fullName evidence="6">Carbamoylphosphate synthase large subunit short form</fullName>
    </submittedName>
</protein>
<proteinExistence type="predicted"/>
<name>A0A1Y5Q1B9_9GAMM</name>
<evidence type="ECO:0000256" key="4">
    <source>
        <dbReference type="PROSITE-ProRule" id="PRU00409"/>
    </source>
</evidence>
<evidence type="ECO:0000256" key="1">
    <source>
        <dbReference type="ARBA" id="ARBA00022598"/>
    </source>
</evidence>
<accession>A0A1Y5Q1B9</accession>
<dbReference type="Pfam" id="PF15632">
    <property type="entry name" value="ATPgrasp_Ter"/>
    <property type="match status" value="1"/>
</dbReference>
<dbReference type="InterPro" id="IPR052032">
    <property type="entry name" value="ATP-dep_AA_Ligase"/>
</dbReference>
<keyword evidence="2 4" id="KW-0547">Nucleotide-binding</keyword>
<dbReference type="InterPro" id="IPR011761">
    <property type="entry name" value="ATP-grasp"/>
</dbReference>
<evidence type="ECO:0000256" key="2">
    <source>
        <dbReference type="ARBA" id="ARBA00022741"/>
    </source>
</evidence>
<evidence type="ECO:0000256" key="3">
    <source>
        <dbReference type="ARBA" id="ARBA00022840"/>
    </source>
</evidence>
<feature type="domain" description="ATP-grasp" evidence="5">
    <location>
        <begin position="94"/>
        <end position="284"/>
    </location>
</feature>
<evidence type="ECO:0000313" key="6">
    <source>
        <dbReference type="EMBL" id="SBV36089.1"/>
    </source>
</evidence>
<dbReference type="GO" id="GO:0005524">
    <property type="term" value="F:ATP binding"/>
    <property type="evidence" value="ECO:0007669"/>
    <property type="project" value="UniProtKB-UniRule"/>
</dbReference>
<dbReference type="PANTHER" id="PTHR43585:SF2">
    <property type="entry name" value="ATP-GRASP ENZYME FSQD"/>
    <property type="match status" value="1"/>
</dbReference>